<keyword evidence="2" id="KW-0378">Hydrolase</keyword>
<keyword evidence="3" id="KW-0720">Serine protease</keyword>
<organism evidence="5 6">
    <name type="scientific">Bacillus cereus TIAC219</name>
    <dbReference type="NCBI Taxonomy" id="718222"/>
    <lineage>
        <taxon>Bacteria</taxon>
        <taxon>Bacillati</taxon>
        <taxon>Bacillota</taxon>
        <taxon>Bacilli</taxon>
        <taxon>Bacillales</taxon>
        <taxon>Bacillaceae</taxon>
        <taxon>Bacillus</taxon>
        <taxon>Bacillus cereus group</taxon>
    </lineage>
</organism>
<dbReference type="AlphaFoldDB" id="A0ABC9SUH2"/>
<evidence type="ECO:0000259" key="4">
    <source>
        <dbReference type="Pfam" id="PF00082"/>
    </source>
</evidence>
<dbReference type="Proteomes" id="UP000014060">
    <property type="component" value="Unassembled WGS sequence"/>
</dbReference>
<dbReference type="PRINTS" id="PR00723">
    <property type="entry name" value="SUBTILISIN"/>
</dbReference>
<comment type="caution">
    <text evidence="5">The sequence shown here is derived from an EMBL/GenBank/DDBJ whole genome shotgun (WGS) entry which is preliminary data.</text>
</comment>
<name>A0ABC9SUH2_BACCE</name>
<dbReference type="InterPro" id="IPR034074">
    <property type="entry name" value="Y4bN_pept_dom"/>
</dbReference>
<proteinExistence type="predicted"/>
<protein>
    <recommendedName>
        <fullName evidence="4">Peptidase S8/S53 domain-containing protein</fullName>
    </recommendedName>
</protein>
<feature type="domain" description="Peptidase S8/S53" evidence="4">
    <location>
        <begin position="278"/>
        <end position="611"/>
    </location>
</feature>
<sequence>MTIDRYDNFFIQVNTDYFPYTSRQRGRDREFPTRDRAEHGQNLRRKLDEIWRVSTVENSARTAVSLPIRQGTYIEFESLPEFDLTTKSLEDRRKGIRLLNVRTINNNGQDVQRATVFVPHGQENLYLTKIEDYLENETESGKPKNRKLIESIENIKLAVLESFWPPSQLQWIPTEEPVWCEIWLSSDSDEVENNFRILVSEILQLSIQEETLKFPERRVILIKANREQLQELILSTPDIAEIRKAAEINSFFIEMENSEQTDWAKDLVERLEIEDNPNVCICILDTGVNNGNSIIEPLLKDKDRQSYLEEWGKDDHAGHGTKMAGLSAFGDLKMALEHGDKIKIYHNLESTKILPAIGENDPKLYGAITTSAISNQMINNPEKNRIICMAVTAPEYETGDGSPSSWSAAIDELTSGFIDEEQKLFIVSAGNIDDNNAWKDYPESNLTLSVQNPGQSWNALTVGAYTEKTEVESRQYAGMEVVAPNGGLSPFSSTSLIWDNKWPIKPEILLEGGNALKDSLGCYTSEELSSLTTHYKPFESHFDYINATSAATAKAAWMAAQIQAKYPEAWPETIRGLMVHSADWTETMKQQFLDGNQKKDYRKLLRICGYGVPDLNRAQHCLNNSVNLIIQSELQPYERKENGSGYKTKEMHIHELPWPKDLLLDLGEKNIKMKVTLSYFIEPGPGEIGWKDRYRYPSCLLRFDINGTDTKESFLQRINAAIESNENDLESEGGNVKWLLGKQNRHLGSVHSDTWEGTAAELATSNFIGIYPAVGWWRERHWIGRWDRKIRYSLIVTISSEEQIVDLYTPILTKIKTTVPVRV</sequence>
<dbReference type="GO" id="GO:0008236">
    <property type="term" value="F:serine-type peptidase activity"/>
    <property type="evidence" value="ECO:0007669"/>
    <property type="project" value="UniProtKB-KW"/>
</dbReference>
<evidence type="ECO:0000256" key="3">
    <source>
        <dbReference type="ARBA" id="ARBA00022825"/>
    </source>
</evidence>
<dbReference type="Pfam" id="PF00082">
    <property type="entry name" value="Peptidase_S8"/>
    <property type="match status" value="1"/>
</dbReference>
<dbReference type="Gene3D" id="3.40.50.200">
    <property type="entry name" value="Peptidase S8/S53 domain"/>
    <property type="match status" value="1"/>
</dbReference>
<dbReference type="InterPro" id="IPR036852">
    <property type="entry name" value="Peptidase_S8/S53_dom_sf"/>
</dbReference>
<dbReference type="SUPFAM" id="SSF52743">
    <property type="entry name" value="Subtilisin-like"/>
    <property type="match status" value="1"/>
</dbReference>
<reference evidence="5 6" key="1">
    <citation type="submission" date="2013-01" db="EMBL/GenBank/DDBJ databases">
        <title>The Genome Sequence of Bacillus cereus TIAC219.</title>
        <authorList>
            <consortium name="The Broad Institute Genome Sequencing Platform"/>
            <consortium name="The Broad Institute Genome Sequencing Center for Infectious Disease"/>
            <person name="Feldgarden M."/>
            <person name="Van der Auwera G.A."/>
            <person name="Mahillon J."/>
            <person name="Duprez V."/>
            <person name="Timmery S."/>
            <person name="Mattelet C."/>
            <person name="Dierick K."/>
            <person name="Sun M."/>
            <person name="Yu Z."/>
            <person name="Zhu L."/>
            <person name="Hu X."/>
            <person name="Shank E.B."/>
            <person name="Swiecicka I."/>
            <person name="Hansen B.M."/>
            <person name="Andrup L."/>
            <person name="Walker B."/>
            <person name="Young S.K."/>
            <person name="Zeng Q."/>
            <person name="Gargeya S."/>
            <person name="Fitzgerald M."/>
            <person name="Haas B."/>
            <person name="Abouelleil A."/>
            <person name="Alvarado L."/>
            <person name="Arachchi H.M."/>
            <person name="Berlin A.M."/>
            <person name="Chapman S.B."/>
            <person name="Dewar J."/>
            <person name="Goldberg J."/>
            <person name="Griggs A."/>
            <person name="Gujja S."/>
            <person name="Hansen M."/>
            <person name="Howarth C."/>
            <person name="Imamovic A."/>
            <person name="Larimer J."/>
            <person name="McCowan C."/>
            <person name="Murphy C."/>
            <person name="Neiman D."/>
            <person name="Pearson M."/>
            <person name="Priest M."/>
            <person name="Roberts A."/>
            <person name="Saif S."/>
            <person name="Shea T."/>
            <person name="Sisk P."/>
            <person name="Sykes S."/>
            <person name="Wortman J."/>
            <person name="Nusbaum C."/>
            <person name="Birren B."/>
        </authorList>
    </citation>
    <scope>NUCLEOTIDE SEQUENCE [LARGE SCALE GENOMIC DNA]</scope>
    <source>
        <strain evidence="5 6">TIAC219</strain>
    </source>
</reference>
<dbReference type="RefSeq" id="WP_000151141.1">
    <property type="nucleotide sequence ID" value="NZ_KB976041.1"/>
</dbReference>
<dbReference type="GO" id="GO:0006508">
    <property type="term" value="P:proteolysis"/>
    <property type="evidence" value="ECO:0007669"/>
    <property type="project" value="UniProtKB-KW"/>
</dbReference>
<evidence type="ECO:0000313" key="5">
    <source>
        <dbReference type="EMBL" id="EOQ59753.1"/>
    </source>
</evidence>
<evidence type="ECO:0000256" key="2">
    <source>
        <dbReference type="ARBA" id="ARBA00022801"/>
    </source>
</evidence>
<evidence type="ECO:0000313" key="6">
    <source>
        <dbReference type="Proteomes" id="UP000014060"/>
    </source>
</evidence>
<dbReference type="EMBL" id="AHCJ01000052">
    <property type="protein sequence ID" value="EOQ59753.1"/>
    <property type="molecule type" value="Genomic_DNA"/>
</dbReference>
<gene>
    <name evidence="5" type="ORF">IAY_03928</name>
</gene>
<evidence type="ECO:0000256" key="1">
    <source>
        <dbReference type="ARBA" id="ARBA00022670"/>
    </source>
</evidence>
<keyword evidence="1" id="KW-0645">Protease</keyword>
<accession>A0ABC9SUH2</accession>
<dbReference type="CDD" id="cd04847">
    <property type="entry name" value="Peptidases_S8_Subtilisin_like_2"/>
    <property type="match status" value="1"/>
</dbReference>
<dbReference type="InterPro" id="IPR015500">
    <property type="entry name" value="Peptidase_S8_subtilisin-rel"/>
</dbReference>
<dbReference type="InterPro" id="IPR000209">
    <property type="entry name" value="Peptidase_S8/S53_dom"/>
</dbReference>